<dbReference type="InterPro" id="IPR001279">
    <property type="entry name" value="Metallo-B-lactamas"/>
</dbReference>
<accession>A0A939BD76</accession>
<dbReference type="InterPro" id="IPR001018">
    <property type="entry name" value="Beta-lactamase_class-B_CS"/>
</dbReference>
<comment type="caution">
    <text evidence="6">The sequence shown here is derived from an EMBL/GenBank/DDBJ whole genome shotgun (WGS) entry which is preliminary data.</text>
</comment>
<keyword evidence="7" id="KW-1185">Reference proteome</keyword>
<protein>
    <submittedName>
        <fullName evidence="6">MBL fold metallo-hydrolase</fullName>
    </submittedName>
</protein>
<name>A0A939BD76_9FIRM</name>
<keyword evidence="2" id="KW-0479">Metal-binding</keyword>
<feature type="domain" description="Metallo-beta-lactamase" evidence="5">
    <location>
        <begin position="83"/>
        <end position="279"/>
    </location>
</feature>
<gene>
    <name evidence="6" type="ORF">H6A12_00880</name>
</gene>
<dbReference type="Gene3D" id="3.60.15.10">
    <property type="entry name" value="Ribonuclease Z/Hydroxyacylglutathione hydrolase-like"/>
    <property type="match status" value="1"/>
</dbReference>
<evidence type="ECO:0000256" key="4">
    <source>
        <dbReference type="ARBA" id="ARBA00022833"/>
    </source>
</evidence>
<dbReference type="GO" id="GO:0008800">
    <property type="term" value="F:beta-lactamase activity"/>
    <property type="evidence" value="ECO:0007669"/>
    <property type="project" value="InterPro"/>
</dbReference>
<dbReference type="PANTHER" id="PTHR30619:SF7">
    <property type="entry name" value="BETA-LACTAMASE DOMAIN PROTEIN"/>
    <property type="match status" value="1"/>
</dbReference>
<dbReference type="Proteomes" id="UP000774750">
    <property type="component" value="Unassembled WGS sequence"/>
</dbReference>
<proteinExistence type="predicted"/>
<dbReference type="PANTHER" id="PTHR30619">
    <property type="entry name" value="DNA INTERNALIZATION/COMPETENCE PROTEIN COMEC/REC2"/>
    <property type="match status" value="1"/>
</dbReference>
<dbReference type="GO" id="GO:0008270">
    <property type="term" value="F:zinc ion binding"/>
    <property type="evidence" value="ECO:0007669"/>
    <property type="project" value="InterPro"/>
</dbReference>
<reference evidence="6" key="2">
    <citation type="journal article" date="2021" name="Sci. Rep.">
        <title>The distribution of antibiotic resistance genes in chicken gut microbiota commensals.</title>
        <authorList>
            <person name="Juricova H."/>
            <person name="Matiasovicova J."/>
            <person name="Kubasova T."/>
            <person name="Cejkova D."/>
            <person name="Rychlik I."/>
        </authorList>
    </citation>
    <scope>NUCLEOTIDE SEQUENCE</scope>
    <source>
        <strain evidence="6">An559</strain>
    </source>
</reference>
<dbReference type="PROSITE" id="PS00743">
    <property type="entry name" value="BETA_LACTAMASE_B_1"/>
    <property type="match status" value="1"/>
</dbReference>
<dbReference type="InterPro" id="IPR052159">
    <property type="entry name" value="Competence_DNA_uptake"/>
</dbReference>
<evidence type="ECO:0000256" key="3">
    <source>
        <dbReference type="ARBA" id="ARBA00022801"/>
    </source>
</evidence>
<keyword evidence="4" id="KW-0862">Zinc</keyword>
<evidence type="ECO:0000313" key="6">
    <source>
        <dbReference type="EMBL" id="MBM6919722.1"/>
    </source>
</evidence>
<dbReference type="Pfam" id="PF00753">
    <property type="entry name" value="Lactamase_B"/>
    <property type="match status" value="1"/>
</dbReference>
<sequence>MAKRKTYKKYKKNKTISTSAIVLTAIFVSFFALRAVDEWLSLGLFAKFDAMVVQWTKQVTNQKPPVSFDPNADFSVHFIDVGQGDCTLILSDGHAILIDAGENDKGDDILAYLDDIGVQKIDLMIATHPHSDHIGGLDTVIQGISVKEVLMPPLKSSVVPTTKTYTDLLTAVKEKNITLKQSKVLEEYRFGNGKLTVLGPVANYDELNNTSLVARFDYGELSVLLTGDMEADAERDLLASGASVSADVLKLGHHGSSTSTSDAFLQAVGPRICIAECGEANEYGHPHEEIIERVSSYGAAFYRTDLYGHIVLSAKDGALDVSTQKQVSG</sequence>
<evidence type="ECO:0000256" key="1">
    <source>
        <dbReference type="ARBA" id="ARBA00001947"/>
    </source>
</evidence>
<dbReference type="EMBL" id="JACJKY010000001">
    <property type="protein sequence ID" value="MBM6919722.1"/>
    <property type="molecule type" value="Genomic_DNA"/>
</dbReference>
<dbReference type="SMART" id="SM00849">
    <property type="entry name" value="Lactamase_B"/>
    <property type="match status" value="1"/>
</dbReference>
<dbReference type="AlphaFoldDB" id="A0A939BD76"/>
<keyword evidence="3" id="KW-0378">Hydrolase</keyword>
<evidence type="ECO:0000259" key="5">
    <source>
        <dbReference type="SMART" id="SM00849"/>
    </source>
</evidence>
<comment type="cofactor">
    <cofactor evidence="1">
        <name>Zn(2+)</name>
        <dbReference type="ChEBI" id="CHEBI:29105"/>
    </cofactor>
</comment>
<dbReference type="CDD" id="cd07731">
    <property type="entry name" value="ComA-like_MBL-fold"/>
    <property type="match status" value="1"/>
</dbReference>
<evidence type="ECO:0000256" key="2">
    <source>
        <dbReference type="ARBA" id="ARBA00022723"/>
    </source>
</evidence>
<reference evidence="6" key="1">
    <citation type="submission" date="2020-08" db="EMBL/GenBank/DDBJ databases">
        <authorList>
            <person name="Cejkova D."/>
            <person name="Kubasova T."/>
            <person name="Jahodarova E."/>
            <person name="Rychlik I."/>
        </authorList>
    </citation>
    <scope>NUCLEOTIDE SEQUENCE</scope>
    <source>
        <strain evidence="6">An559</strain>
    </source>
</reference>
<dbReference type="InterPro" id="IPR036866">
    <property type="entry name" value="RibonucZ/Hydroxyglut_hydro"/>
</dbReference>
<dbReference type="RefSeq" id="WP_204443775.1">
    <property type="nucleotide sequence ID" value="NZ_JACJKY010000001.1"/>
</dbReference>
<dbReference type="GO" id="GO:0017001">
    <property type="term" value="P:antibiotic catabolic process"/>
    <property type="evidence" value="ECO:0007669"/>
    <property type="project" value="InterPro"/>
</dbReference>
<organism evidence="6 7">
    <name type="scientific">Merdimmobilis hominis</name>
    <dbReference type="NCBI Taxonomy" id="2897707"/>
    <lineage>
        <taxon>Bacteria</taxon>
        <taxon>Bacillati</taxon>
        <taxon>Bacillota</taxon>
        <taxon>Clostridia</taxon>
        <taxon>Eubacteriales</taxon>
        <taxon>Oscillospiraceae</taxon>
        <taxon>Merdimmobilis</taxon>
    </lineage>
</organism>
<evidence type="ECO:0000313" key="7">
    <source>
        <dbReference type="Proteomes" id="UP000774750"/>
    </source>
</evidence>
<dbReference type="InterPro" id="IPR035681">
    <property type="entry name" value="ComA-like_MBL"/>
</dbReference>
<dbReference type="SUPFAM" id="SSF56281">
    <property type="entry name" value="Metallo-hydrolase/oxidoreductase"/>
    <property type="match status" value="1"/>
</dbReference>